<dbReference type="RefSeq" id="XP_009047924.1">
    <property type="nucleotide sequence ID" value="XM_009049676.1"/>
</dbReference>
<dbReference type="InterPro" id="IPR011763">
    <property type="entry name" value="COA_CT_C"/>
</dbReference>
<name>V4CGR2_LOTGI</name>
<evidence type="ECO:0000256" key="4">
    <source>
        <dbReference type="ARBA" id="ARBA00031237"/>
    </source>
</evidence>
<dbReference type="PROSITE" id="PS50989">
    <property type="entry name" value="COA_CT_CTER"/>
    <property type="match status" value="1"/>
</dbReference>
<dbReference type="STRING" id="225164.V4CGR2"/>
<keyword evidence="10" id="KW-1185">Reference proteome</keyword>
<evidence type="ECO:0000256" key="1">
    <source>
        <dbReference type="ARBA" id="ARBA00025711"/>
    </source>
</evidence>
<proteinExistence type="predicted"/>
<feature type="domain" description="CoA carboxyltransferase N-terminal" evidence="7">
    <location>
        <begin position="1"/>
        <end position="239"/>
    </location>
</feature>
<dbReference type="InterPro" id="IPR029045">
    <property type="entry name" value="ClpP/crotonase-like_dom_sf"/>
</dbReference>
<dbReference type="PANTHER" id="PTHR22855">
    <property type="entry name" value="ACETYL, PROPIONYL, PYRUVATE, AND GLUTACONYL CARBOXYLASE-RELATED"/>
    <property type="match status" value="1"/>
</dbReference>
<protein>
    <recommendedName>
        <fullName evidence="2">methylcrotonoyl-CoA carboxylase</fullName>
        <ecNumber evidence="2">6.4.1.4</ecNumber>
    </recommendedName>
    <alternativeName>
        <fullName evidence="5">3-methylcrotonyl-CoA carboxylase 2</fullName>
    </alternativeName>
    <alternativeName>
        <fullName evidence="3">3-methylcrotonyl-CoA carboxylase non-biotin-containing subunit</fullName>
    </alternativeName>
    <alternativeName>
        <fullName evidence="4">3-methylcrotonyl-CoA:carbon dioxide ligase subunit beta</fullName>
    </alternativeName>
</protein>
<gene>
    <name evidence="9" type="ORF">LOTGIDRAFT_111576</name>
</gene>
<evidence type="ECO:0000256" key="2">
    <source>
        <dbReference type="ARBA" id="ARBA00026116"/>
    </source>
</evidence>
<dbReference type="GeneID" id="20230744"/>
<evidence type="ECO:0000256" key="5">
    <source>
        <dbReference type="ARBA" id="ARBA00031404"/>
    </source>
</evidence>
<evidence type="ECO:0000256" key="6">
    <source>
        <dbReference type="ARBA" id="ARBA00052347"/>
    </source>
</evidence>
<dbReference type="UniPathway" id="UPA00363">
    <property type="reaction ID" value="UER00861"/>
</dbReference>
<evidence type="ECO:0000313" key="9">
    <source>
        <dbReference type="EMBL" id="ESP01290.1"/>
    </source>
</evidence>
<evidence type="ECO:0000313" key="10">
    <source>
        <dbReference type="Proteomes" id="UP000030746"/>
    </source>
</evidence>
<dbReference type="GO" id="GO:0004485">
    <property type="term" value="F:methylcrotonoyl-CoA carboxylase activity"/>
    <property type="evidence" value="ECO:0007669"/>
    <property type="project" value="UniProtKB-EC"/>
</dbReference>
<dbReference type="PROSITE" id="PS50980">
    <property type="entry name" value="COA_CT_NTER"/>
    <property type="match status" value="1"/>
</dbReference>
<dbReference type="FunFam" id="3.90.226.10:FF:000046">
    <property type="entry name" value="Geranyl-CoA carboxylase beta subunit"/>
    <property type="match status" value="1"/>
</dbReference>
<feature type="domain" description="CoA carboxyltransferase C-terminal" evidence="8">
    <location>
        <begin position="247"/>
        <end position="418"/>
    </location>
</feature>
<dbReference type="GO" id="GO:0006552">
    <property type="term" value="P:L-leucine catabolic process"/>
    <property type="evidence" value="ECO:0007669"/>
    <property type="project" value="UniProtKB-UniPathway"/>
</dbReference>
<dbReference type="GO" id="GO:1905202">
    <property type="term" value="C:methylcrotonoyl-CoA carboxylase complex"/>
    <property type="evidence" value="ECO:0007669"/>
    <property type="project" value="TreeGrafter"/>
</dbReference>
<dbReference type="OMA" id="GGALMHC"/>
<accession>V4CGR2</accession>
<dbReference type="Gene3D" id="3.90.226.10">
    <property type="entry name" value="2-enoyl-CoA Hydratase, Chain A, domain 1"/>
    <property type="match status" value="2"/>
</dbReference>
<dbReference type="KEGG" id="lgi:LOTGIDRAFT_111576"/>
<evidence type="ECO:0000259" key="7">
    <source>
        <dbReference type="PROSITE" id="PS50980"/>
    </source>
</evidence>
<evidence type="ECO:0000256" key="3">
    <source>
        <dbReference type="ARBA" id="ARBA00031109"/>
    </source>
</evidence>
<dbReference type="PANTHER" id="PTHR22855:SF47">
    <property type="entry name" value="METHYLCROTONOYL-COA CARBOXYLASE"/>
    <property type="match status" value="1"/>
</dbReference>
<evidence type="ECO:0000259" key="8">
    <source>
        <dbReference type="PROSITE" id="PS50989"/>
    </source>
</evidence>
<dbReference type="CTD" id="20230744"/>
<reference evidence="9 10" key="1">
    <citation type="journal article" date="2013" name="Nature">
        <title>Insights into bilaterian evolution from three spiralian genomes.</title>
        <authorList>
            <person name="Simakov O."/>
            <person name="Marletaz F."/>
            <person name="Cho S.J."/>
            <person name="Edsinger-Gonzales E."/>
            <person name="Havlak P."/>
            <person name="Hellsten U."/>
            <person name="Kuo D.H."/>
            <person name="Larsson T."/>
            <person name="Lv J."/>
            <person name="Arendt D."/>
            <person name="Savage R."/>
            <person name="Osoegawa K."/>
            <person name="de Jong P."/>
            <person name="Grimwood J."/>
            <person name="Chapman J.A."/>
            <person name="Shapiro H."/>
            <person name="Aerts A."/>
            <person name="Otillar R.P."/>
            <person name="Terry A.Y."/>
            <person name="Boore J.L."/>
            <person name="Grigoriev I.V."/>
            <person name="Lindberg D.R."/>
            <person name="Seaver E.C."/>
            <person name="Weisblat D.A."/>
            <person name="Putnam N.H."/>
            <person name="Rokhsar D.S."/>
        </authorList>
    </citation>
    <scope>NUCLEOTIDE SEQUENCE [LARGE SCALE GENOMIC DNA]</scope>
</reference>
<dbReference type="EMBL" id="KB200521">
    <property type="protein sequence ID" value="ESP01290.1"/>
    <property type="molecule type" value="Genomic_DNA"/>
</dbReference>
<dbReference type="InterPro" id="IPR011762">
    <property type="entry name" value="COA_CT_N"/>
</dbReference>
<organism evidence="9 10">
    <name type="scientific">Lottia gigantea</name>
    <name type="common">Giant owl limpet</name>
    <dbReference type="NCBI Taxonomy" id="225164"/>
    <lineage>
        <taxon>Eukaryota</taxon>
        <taxon>Metazoa</taxon>
        <taxon>Spiralia</taxon>
        <taxon>Lophotrochozoa</taxon>
        <taxon>Mollusca</taxon>
        <taxon>Gastropoda</taxon>
        <taxon>Patellogastropoda</taxon>
        <taxon>Lottioidea</taxon>
        <taxon>Lottiidae</taxon>
        <taxon>Lottia</taxon>
    </lineage>
</organism>
<dbReference type="EC" id="6.4.1.4" evidence="2"/>
<comment type="pathway">
    <text evidence="1">Amino-acid degradation; L-leucine degradation; (S)-3-hydroxy-3-methylglutaryl-CoA from 3-isovaleryl-CoA: step 2/3.</text>
</comment>
<dbReference type="InterPro" id="IPR045190">
    <property type="entry name" value="MCCB/AccD1-like"/>
</dbReference>
<dbReference type="GO" id="GO:0005739">
    <property type="term" value="C:mitochondrion"/>
    <property type="evidence" value="ECO:0007669"/>
    <property type="project" value="TreeGrafter"/>
</dbReference>
<comment type="catalytic activity">
    <reaction evidence="6">
        <text>3-methylbut-2-enoyl-CoA + hydrogencarbonate + ATP = 3-methyl-(2E)-glutaconyl-CoA + ADP + phosphate + H(+)</text>
        <dbReference type="Rhea" id="RHEA:13589"/>
        <dbReference type="ChEBI" id="CHEBI:15378"/>
        <dbReference type="ChEBI" id="CHEBI:17544"/>
        <dbReference type="ChEBI" id="CHEBI:30616"/>
        <dbReference type="ChEBI" id="CHEBI:43474"/>
        <dbReference type="ChEBI" id="CHEBI:57344"/>
        <dbReference type="ChEBI" id="CHEBI:57346"/>
        <dbReference type="ChEBI" id="CHEBI:456216"/>
        <dbReference type="EC" id="6.4.1.4"/>
    </reaction>
</comment>
<dbReference type="Proteomes" id="UP000030746">
    <property type="component" value="Unassembled WGS sequence"/>
</dbReference>
<sequence>MGGGEKAIHRHVLKQKKMLVNDRIKCLLDSDSRFLELSVIGGMGMKYGDVPRTGIVTGIGKVCSKYCMIIANDATVKGGSVYPITLKKQLRAQEIAQQNGLPCFYIVESGGAFLPLQAEIFNPGGQTFYNEAIMSSLNIPQLAIVCGSCTAGGAYIPTMAQEAVIVHKSGTIFLGGPPLVKAALGEIVSAEELGGATLHCSTSGYTDYFAENEKEALRMGRDIMESLNIDDKSISGRQKDVIEPQYDINDIPGFISDDNNIDIYQVIARIVDDSRYHEFKKMYGTTLKCGFSYLNGYLVGIIGNQGPVTEEAALKGSHFVQLCSERNISLIFLQNTPLTDEHSFESYSLLKAQGKLMAAVSCSMVPKITVKIGNCYGSTHYMMGGKCMSPNFIFSWPNSSLGLMNPEMLAQELLKVGI</sequence>
<dbReference type="AlphaFoldDB" id="V4CGR2"/>
<dbReference type="Pfam" id="PF01039">
    <property type="entry name" value="Carboxyl_trans"/>
    <property type="match status" value="1"/>
</dbReference>
<dbReference type="InterPro" id="IPR034733">
    <property type="entry name" value="AcCoA_carboxyl_beta"/>
</dbReference>
<dbReference type="OrthoDB" id="439921at2759"/>
<dbReference type="HOGENOM" id="CLU_018822_0_2_1"/>
<dbReference type="SUPFAM" id="SSF52096">
    <property type="entry name" value="ClpP/crotonase"/>
    <property type="match status" value="2"/>
</dbReference>